<feature type="region of interest" description="Disordered" evidence="1">
    <location>
        <begin position="61"/>
        <end position="93"/>
    </location>
</feature>
<organism evidence="2">
    <name type="scientific">viral metagenome</name>
    <dbReference type="NCBI Taxonomy" id="1070528"/>
    <lineage>
        <taxon>unclassified sequences</taxon>
        <taxon>metagenomes</taxon>
        <taxon>organismal metagenomes</taxon>
    </lineage>
</organism>
<name>A0A6C0BIW9_9ZZZZ</name>
<dbReference type="EMBL" id="MN739177">
    <property type="protein sequence ID" value="QHS92317.1"/>
    <property type="molecule type" value="Genomic_DNA"/>
</dbReference>
<dbReference type="AlphaFoldDB" id="A0A6C0BIW9"/>
<evidence type="ECO:0000313" key="2">
    <source>
        <dbReference type="EMBL" id="QHS92317.1"/>
    </source>
</evidence>
<evidence type="ECO:0000256" key="1">
    <source>
        <dbReference type="SAM" id="MobiDB-lite"/>
    </source>
</evidence>
<protein>
    <submittedName>
        <fullName evidence="2">Uncharacterized protein</fullName>
    </submittedName>
</protein>
<sequence length="168" mass="19488">MGMIFLGIVLFFIVVLICCHYRPTEQNGGEYVHFTHLPLDNSARSLPLGALSETGQFVPPEQTQRLSGPVRHSSPHRTHPHNAVHTNTTRDRRSKKAYSNYYYNDRFDYTPYDWRPYDWRPYWLRRANLQPSARDCAEYAADNCIGLGDSDFQSCYDQAHAECLRGQI</sequence>
<proteinExistence type="predicted"/>
<reference evidence="2" key="1">
    <citation type="journal article" date="2020" name="Nature">
        <title>Giant virus diversity and host interactions through global metagenomics.</title>
        <authorList>
            <person name="Schulz F."/>
            <person name="Roux S."/>
            <person name="Paez-Espino D."/>
            <person name="Jungbluth S."/>
            <person name="Walsh D.A."/>
            <person name="Denef V.J."/>
            <person name="McMahon K.D."/>
            <person name="Konstantinidis K.T."/>
            <person name="Eloe-Fadrosh E.A."/>
            <person name="Kyrpides N.C."/>
            <person name="Woyke T."/>
        </authorList>
    </citation>
    <scope>NUCLEOTIDE SEQUENCE</scope>
    <source>
        <strain evidence="2">GVMAG-M-3300014204-73</strain>
    </source>
</reference>
<accession>A0A6C0BIW9</accession>
<feature type="compositionally biased region" description="Basic residues" evidence="1">
    <location>
        <begin position="73"/>
        <end position="82"/>
    </location>
</feature>